<dbReference type="EMBL" id="JBJURJ010000012">
    <property type="protein sequence ID" value="MFM9330221.1"/>
    <property type="molecule type" value="Genomic_DNA"/>
</dbReference>
<protein>
    <submittedName>
        <fullName evidence="1">DegV family protein</fullName>
    </submittedName>
</protein>
<dbReference type="Proteomes" id="UP001631969">
    <property type="component" value="Unassembled WGS sequence"/>
</dbReference>
<accession>A0ACC7P1N1</accession>
<comment type="caution">
    <text evidence="1">The sequence shown here is derived from an EMBL/GenBank/DDBJ whole genome shotgun (WGS) entry which is preliminary data.</text>
</comment>
<keyword evidence="2" id="KW-1185">Reference proteome</keyword>
<evidence type="ECO:0000313" key="2">
    <source>
        <dbReference type="Proteomes" id="UP001631969"/>
    </source>
</evidence>
<reference evidence="1" key="1">
    <citation type="submission" date="2024-12" db="EMBL/GenBank/DDBJ databases">
        <authorList>
            <person name="Wu N."/>
        </authorList>
    </citation>
    <scope>NUCLEOTIDE SEQUENCE</scope>
    <source>
        <strain evidence="1">P15</strain>
    </source>
</reference>
<proteinExistence type="predicted"/>
<sequence length="285" mass="30915">MGRICIVTDSTSDIPPELRESLSIEMVPLKVHFGDEAYLDGITISPEDFYVKLAGEKRLPTTSQPSPLDFLAVYNRLAAEPGTVIISIHLSSSFSGTYQSACMAKGMLETPADITVVDSRTATYGIGLLVVEAARAAKAGESKEYILKRVEELRKQTTLYFLVDTLEYLHKGGRIGKAGALLGSLLQIKPILSVEDGTVVSVDKIRGTKKAMIRIMERLAERYQGPVRVAVAHANSMEYAEELSALIHQQFEVVEMMYTTIGPVIGTHVGGGTVGVFMVPAHGGR</sequence>
<organism evidence="1 2">
    <name type="scientific">Paenibacillus mesotrionivorans</name>
    <dbReference type="NCBI Taxonomy" id="3160968"/>
    <lineage>
        <taxon>Bacteria</taxon>
        <taxon>Bacillati</taxon>
        <taxon>Bacillota</taxon>
        <taxon>Bacilli</taxon>
        <taxon>Bacillales</taxon>
        <taxon>Paenibacillaceae</taxon>
        <taxon>Paenibacillus</taxon>
    </lineage>
</organism>
<name>A0ACC7P1N1_9BACL</name>
<gene>
    <name evidence="1" type="ORF">ACI1P1_18130</name>
</gene>
<evidence type="ECO:0000313" key="1">
    <source>
        <dbReference type="EMBL" id="MFM9330221.1"/>
    </source>
</evidence>